<name>A0A420XH14_9PAST</name>
<evidence type="ECO:0000259" key="15">
    <source>
        <dbReference type="Pfam" id="PF02563"/>
    </source>
</evidence>
<evidence type="ECO:0000256" key="2">
    <source>
        <dbReference type="ARBA" id="ARBA00009450"/>
    </source>
</evidence>
<dbReference type="RefSeq" id="WP_121123210.1">
    <property type="nucleotide sequence ID" value="NZ_CP016604.1"/>
</dbReference>
<keyword evidence="10" id="KW-0626">Porin</keyword>
<keyword evidence="18" id="KW-1185">Reference proteome</keyword>
<evidence type="ECO:0000259" key="16">
    <source>
        <dbReference type="Pfam" id="PF22461"/>
    </source>
</evidence>
<dbReference type="EMBL" id="RBJC01000006">
    <property type="protein sequence ID" value="RKR71934.1"/>
    <property type="molecule type" value="Genomic_DNA"/>
</dbReference>
<organism evidence="17 18">
    <name type="scientific">Otariodibacter oris</name>
    <dbReference type="NCBI Taxonomy" id="1032623"/>
    <lineage>
        <taxon>Bacteria</taxon>
        <taxon>Pseudomonadati</taxon>
        <taxon>Pseudomonadota</taxon>
        <taxon>Gammaproteobacteria</taxon>
        <taxon>Pasteurellales</taxon>
        <taxon>Pasteurellaceae</taxon>
        <taxon>Otariodibacter</taxon>
    </lineage>
</organism>
<dbReference type="InterPro" id="IPR054765">
    <property type="entry name" value="SLBB_dom"/>
</dbReference>
<protein>
    <submittedName>
        <fullName evidence="17">Polysaccharide export outer membrane protein</fullName>
    </submittedName>
</protein>
<feature type="domain" description="Polysaccharide export protein N-terminal" evidence="15">
    <location>
        <begin position="73"/>
        <end position="164"/>
    </location>
</feature>
<dbReference type="AlphaFoldDB" id="A0A420XH14"/>
<proteinExistence type="inferred from homology"/>
<evidence type="ECO:0000313" key="18">
    <source>
        <dbReference type="Proteomes" id="UP000280099"/>
    </source>
</evidence>
<dbReference type="GO" id="GO:0009279">
    <property type="term" value="C:cell outer membrane"/>
    <property type="evidence" value="ECO:0007669"/>
    <property type="project" value="UniProtKB-SubCell"/>
</dbReference>
<accession>A0A420XH14</accession>
<dbReference type="InterPro" id="IPR049712">
    <property type="entry name" value="Poly_export"/>
</dbReference>
<dbReference type="Pfam" id="PF22461">
    <property type="entry name" value="SLBB_2"/>
    <property type="match status" value="1"/>
</dbReference>
<evidence type="ECO:0000256" key="1">
    <source>
        <dbReference type="ARBA" id="ARBA00004571"/>
    </source>
</evidence>
<comment type="caution">
    <text evidence="17">The sequence shown here is derived from an EMBL/GenBank/DDBJ whole genome shotgun (WGS) entry which is preliminary data.</text>
</comment>
<keyword evidence="11" id="KW-0472">Membrane</keyword>
<dbReference type="GO" id="GO:0015288">
    <property type="term" value="F:porin activity"/>
    <property type="evidence" value="ECO:0007669"/>
    <property type="project" value="UniProtKB-KW"/>
</dbReference>
<dbReference type="PROSITE" id="PS51257">
    <property type="entry name" value="PROKAR_LIPOPROTEIN"/>
    <property type="match status" value="1"/>
</dbReference>
<evidence type="ECO:0000313" key="17">
    <source>
        <dbReference type="EMBL" id="RKR71934.1"/>
    </source>
</evidence>
<evidence type="ECO:0000256" key="3">
    <source>
        <dbReference type="ARBA" id="ARBA00022448"/>
    </source>
</evidence>
<dbReference type="GO" id="GO:0006811">
    <property type="term" value="P:monoatomic ion transport"/>
    <property type="evidence" value="ECO:0007669"/>
    <property type="project" value="UniProtKB-KW"/>
</dbReference>
<keyword evidence="8" id="KW-0625">Polysaccharide transport</keyword>
<evidence type="ECO:0000256" key="5">
    <source>
        <dbReference type="ARBA" id="ARBA00022597"/>
    </source>
</evidence>
<evidence type="ECO:0000256" key="12">
    <source>
        <dbReference type="ARBA" id="ARBA00023139"/>
    </source>
</evidence>
<keyword evidence="5" id="KW-0762">Sugar transport</keyword>
<evidence type="ECO:0000256" key="8">
    <source>
        <dbReference type="ARBA" id="ARBA00023047"/>
    </source>
</evidence>
<sequence length="385" mass="41775">MMKKSILLLLSTSVLISCSTLPTSGPSYSEVLKIGETQNTPEVDLINLDLPTAQKLFQEKSEQSLTELSRTAPYTGTVNVGDVLDISIWEAPPAILFGSTLSANSGGSSELTKLPEQMVNQKGRITIPFVGDLYVKGKTPETIQNELTNRLSTLANEPQVVVRVIKNNSANVSVIREGNSIRMPLTPYGERVLDAVASVGGVQADLQDVTVQVMRGSQVKSVAFEKLLSDPLQNIPLYPGDVISLLNSPLSFTGLGALGTNKVVRFSTKGLSLAEAIGQLGGLVDRRSDPRSVFVFRYIPFNNLSKLDQSIWRNRGYTNGMNVPTVYNVNLLQPTSLFVLQHFPIKDKDVVYVSNAPLAEFQKFISLIFSISSPVTSTINSANGL</sequence>
<evidence type="ECO:0000256" key="10">
    <source>
        <dbReference type="ARBA" id="ARBA00023114"/>
    </source>
</evidence>
<keyword evidence="6" id="KW-0812">Transmembrane</keyword>
<dbReference type="PANTHER" id="PTHR33619:SF3">
    <property type="entry name" value="POLYSACCHARIDE EXPORT PROTEIN GFCE-RELATED"/>
    <property type="match status" value="1"/>
</dbReference>
<keyword evidence="7" id="KW-0732">Signal</keyword>
<keyword evidence="13" id="KW-0998">Cell outer membrane</keyword>
<comment type="subcellular location">
    <subcellularLocation>
        <location evidence="1">Cell outer membrane</location>
        <topology evidence="1">Multi-pass membrane protein</topology>
    </subcellularLocation>
</comment>
<reference evidence="17 18" key="1">
    <citation type="submission" date="2018-10" db="EMBL/GenBank/DDBJ databases">
        <title>Genomic Encyclopedia of Type Strains, Phase IV (KMG-IV): sequencing the most valuable type-strain genomes for metagenomic binning, comparative biology and taxonomic classification.</title>
        <authorList>
            <person name="Goeker M."/>
        </authorList>
    </citation>
    <scope>NUCLEOTIDE SEQUENCE [LARGE SCALE GENOMIC DNA]</scope>
    <source>
        <strain evidence="17 18">DSM 23800</strain>
    </source>
</reference>
<keyword evidence="12" id="KW-0564">Palmitate</keyword>
<dbReference type="GO" id="GO:0046930">
    <property type="term" value="C:pore complex"/>
    <property type="evidence" value="ECO:0007669"/>
    <property type="project" value="UniProtKB-KW"/>
</dbReference>
<evidence type="ECO:0000256" key="7">
    <source>
        <dbReference type="ARBA" id="ARBA00022729"/>
    </source>
</evidence>
<evidence type="ECO:0000256" key="4">
    <source>
        <dbReference type="ARBA" id="ARBA00022452"/>
    </source>
</evidence>
<evidence type="ECO:0000256" key="13">
    <source>
        <dbReference type="ARBA" id="ARBA00023237"/>
    </source>
</evidence>
<evidence type="ECO:0000256" key="14">
    <source>
        <dbReference type="ARBA" id="ARBA00023288"/>
    </source>
</evidence>
<dbReference type="OrthoDB" id="9808948at2"/>
<keyword evidence="9" id="KW-0406">Ion transport</keyword>
<keyword evidence="4" id="KW-1134">Transmembrane beta strand</keyword>
<dbReference type="PANTHER" id="PTHR33619">
    <property type="entry name" value="POLYSACCHARIDE EXPORT PROTEIN GFCE-RELATED"/>
    <property type="match status" value="1"/>
</dbReference>
<dbReference type="Pfam" id="PF02563">
    <property type="entry name" value="Poly_export"/>
    <property type="match status" value="1"/>
</dbReference>
<dbReference type="Proteomes" id="UP000280099">
    <property type="component" value="Unassembled WGS sequence"/>
</dbReference>
<dbReference type="GO" id="GO:0015159">
    <property type="term" value="F:polysaccharide transmembrane transporter activity"/>
    <property type="evidence" value="ECO:0007669"/>
    <property type="project" value="InterPro"/>
</dbReference>
<evidence type="ECO:0000256" key="11">
    <source>
        <dbReference type="ARBA" id="ARBA00023136"/>
    </source>
</evidence>
<dbReference type="Gene3D" id="3.10.560.10">
    <property type="entry name" value="Outer membrane lipoprotein wza domain like"/>
    <property type="match status" value="2"/>
</dbReference>
<evidence type="ECO:0000256" key="6">
    <source>
        <dbReference type="ARBA" id="ARBA00022692"/>
    </source>
</evidence>
<keyword evidence="14" id="KW-0449">Lipoprotein</keyword>
<gene>
    <name evidence="17" type="ORF">DES31_1287</name>
</gene>
<comment type="similarity">
    <text evidence="2">Belongs to the BexD/CtrA/VexA family.</text>
</comment>
<dbReference type="Gene3D" id="3.30.1950.10">
    <property type="entry name" value="wza like domain"/>
    <property type="match status" value="1"/>
</dbReference>
<evidence type="ECO:0000256" key="9">
    <source>
        <dbReference type="ARBA" id="ARBA00023065"/>
    </source>
</evidence>
<dbReference type="InterPro" id="IPR003715">
    <property type="entry name" value="Poly_export_N"/>
</dbReference>
<feature type="domain" description="SLBB" evidence="16">
    <location>
        <begin position="256"/>
        <end position="353"/>
    </location>
</feature>
<keyword evidence="3" id="KW-0813">Transport</keyword>